<dbReference type="PANTHER" id="PTHR43313:SF25">
    <property type="entry name" value="D-BETA-HYDROXYBUTYRATE DEHYDROGENASE, MITOCHONDRIAL"/>
    <property type="match status" value="1"/>
</dbReference>
<keyword evidence="5" id="KW-0021">Allosteric enzyme</keyword>
<sequence>MSSPPSLWSPLGWRPRLILFSLGDLSPHWCWSLLVSCRVGCVPGVPFPRPLCPLGCQGSRAGSLTGLPRVTCLLLLQLRNKAVLVTGCDSGFGLSVAKQLHSHGFQVFAGCLLKDKRDAGAEELDAMNSSRMKTVQMDVCKCAEVNRAVELIQEDLRNSEKGLWGLVNNAGVSTFGEVEFTGMETYKEVAKVNLWGTVQTTKASLPLLRRARGRIVNISSMLGRMASAARSTYCTTKFGVEAFSDCLRYEMYPLGVKVSVVEPGNFISATELYRPERIRAIAEEMWNNLPEVVCKDYGRQHFDEKISNIEQYCSSASTDTTPVTEAVNHALTSKTPYTRYHPMDYYWWLRMQITTHTPGPSQT</sequence>
<evidence type="ECO:0000256" key="1">
    <source>
        <dbReference type="ARBA" id="ARBA00004273"/>
    </source>
</evidence>
<evidence type="ECO:0000256" key="6">
    <source>
        <dbReference type="ARBA" id="ARBA00022792"/>
    </source>
</evidence>
<evidence type="ECO:0000256" key="14">
    <source>
        <dbReference type="ARBA" id="ARBA00039904"/>
    </source>
</evidence>
<evidence type="ECO:0000256" key="8">
    <source>
        <dbReference type="ARBA" id="ARBA00023002"/>
    </source>
</evidence>
<evidence type="ECO:0000256" key="4">
    <source>
        <dbReference type="ARBA" id="ARBA00011881"/>
    </source>
</evidence>
<evidence type="ECO:0000256" key="3">
    <source>
        <dbReference type="ARBA" id="ARBA00006484"/>
    </source>
</evidence>
<dbReference type="EC" id="1.1.1.30" evidence="13"/>
<keyword evidence="7" id="KW-0809">Transit peptide</keyword>
<dbReference type="InterPro" id="IPR036291">
    <property type="entry name" value="NAD(P)-bd_dom_sf"/>
</dbReference>
<keyword evidence="12" id="KW-0472">Membrane</keyword>
<keyword evidence="10" id="KW-0443">Lipid metabolism</keyword>
<dbReference type="AlphaFoldDB" id="A0A4X2M3F1"/>
<comment type="similarity">
    <text evidence="3 17">Belongs to the short-chain dehydrogenases/reductases (SDR) family.</text>
</comment>
<evidence type="ECO:0000256" key="9">
    <source>
        <dbReference type="ARBA" id="ARBA00023027"/>
    </source>
</evidence>
<reference evidence="18" key="3">
    <citation type="submission" date="2025-09" db="UniProtKB">
        <authorList>
            <consortium name="Ensembl"/>
        </authorList>
    </citation>
    <scope>IDENTIFICATION</scope>
</reference>
<evidence type="ECO:0000256" key="7">
    <source>
        <dbReference type="ARBA" id="ARBA00022946"/>
    </source>
</evidence>
<dbReference type="PROSITE" id="PS00061">
    <property type="entry name" value="ADH_SHORT"/>
    <property type="match status" value="1"/>
</dbReference>
<dbReference type="GeneTree" id="ENSGT00940000156929"/>
<dbReference type="PRINTS" id="PR00081">
    <property type="entry name" value="GDHRDH"/>
</dbReference>
<dbReference type="GO" id="GO:0005743">
    <property type="term" value="C:mitochondrial inner membrane"/>
    <property type="evidence" value="ECO:0007669"/>
    <property type="project" value="UniProtKB-SubCell"/>
</dbReference>
<dbReference type="GO" id="GO:0005759">
    <property type="term" value="C:mitochondrial matrix"/>
    <property type="evidence" value="ECO:0007669"/>
    <property type="project" value="UniProtKB-SubCell"/>
</dbReference>
<dbReference type="PANTHER" id="PTHR43313">
    <property type="entry name" value="SHORT-CHAIN DEHYDROGENASE/REDUCTASE FAMILY 9C"/>
    <property type="match status" value="1"/>
</dbReference>
<accession>A0A4X2M3F1</accession>
<evidence type="ECO:0000256" key="12">
    <source>
        <dbReference type="ARBA" id="ARBA00023136"/>
    </source>
</evidence>
<dbReference type="Pfam" id="PF00106">
    <property type="entry name" value="adh_short"/>
    <property type="match status" value="1"/>
</dbReference>
<evidence type="ECO:0000313" key="19">
    <source>
        <dbReference type="Proteomes" id="UP000314987"/>
    </source>
</evidence>
<dbReference type="GO" id="GO:0008202">
    <property type="term" value="P:steroid metabolic process"/>
    <property type="evidence" value="ECO:0007669"/>
    <property type="project" value="TreeGrafter"/>
</dbReference>
<evidence type="ECO:0000256" key="10">
    <source>
        <dbReference type="ARBA" id="ARBA00023098"/>
    </source>
</evidence>
<protein>
    <recommendedName>
        <fullName evidence="14">D-beta-hydroxybutyrate dehydrogenase, mitochondrial</fullName>
        <ecNumber evidence="13">1.1.1.30</ecNumber>
    </recommendedName>
    <alternativeName>
        <fullName evidence="15">3-hydroxybutyrate dehydrogenase</fullName>
    </alternativeName>
</protein>
<keyword evidence="9" id="KW-0520">NAD</keyword>
<comment type="catalytic activity">
    <reaction evidence="16">
        <text>(R)-3-hydroxybutanoate + NAD(+) = acetoacetate + NADH + H(+)</text>
        <dbReference type="Rhea" id="RHEA:20521"/>
        <dbReference type="ChEBI" id="CHEBI:10983"/>
        <dbReference type="ChEBI" id="CHEBI:13705"/>
        <dbReference type="ChEBI" id="CHEBI:15378"/>
        <dbReference type="ChEBI" id="CHEBI:57540"/>
        <dbReference type="ChEBI" id="CHEBI:57945"/>
        <dbReference type="EC" id="1.1.1.30"/>
    </reaction>
</comment>
<dbReference type="InterPro" id="IPR002347">
    <property type="entry name" value="SDR_fam"/>
</dbReference>
<evidence type="ECO:0000256" key="11">
    <source>
        <dbReference type="ARBA" id="ARBA00023128"/>
    </source>
</evidence>
<dbReference type="Proteomes" id="UP000314987">
    <property type="component" value="Unassembled WGS sequence"/>
</dbReference>
<dbReference type="FunFam" id="3.40.50.720:FF:000074">
    <property type="entry name" value="Retinol dehydrogenase type 1"/>
    <property type="match status" value="1"/>
</dbReference>
<organism evidence="18 19">
    <name type="scientific">Vombatus ursinus</name>
    <name type="common">Common wombat</name>
    <dbReference type="NCBI Taxonomy" id="29139"/>
    <lineage>
        <taxon>Eukaryota</taxon>
        <taxon>Metazoa</taxon>
        <taxon>Chordata</taxon>
        <taxon>Craniata</taxon>
        <taxon>Vertebrata</taxon>
        <taxon>Euteleostomi</taxon>
        <taxon>Mammalia</taxon>
        <taxon>Metatheria</taxon>
        <taxon>Diprotodontia</taxon>
        <taxon>Vombatidae</taxon>
        <taxon>Vombatus</taxon>
    </lineage>
</organism>
<evidence type="ECO:0000256" key="13">
    <source>
        <dbReference type="ARBA" id="ARBA00038959"/>
    </source>
</evidence>
<reference evidence="19" key="1">
    <citation type="submission" date="2018-12" db="EMBL/GenBank/DDBJ databases">
        <authorList>
            <person name="Yazar S."/>
        </authorList>
    </citation>
    <scope>NUCLEOTIDE SEQUENCE [LARGE SCALE GENOMIC DNA]</scope>
</reference>
<evidence type="ECO:0000256" key="2">
    <source>
        <dbReference type="ARBA" id="ARBA00004305"/>
    </source>
</evidence>
<dbReference type="InterPro" id="IPR020904">
    <property type="entry name" value="Sc_DH/Rdtase_CS"/>
</dbReference>
<evidence type="ECO:0000256" key="15">
    <source>
        <dbReference type="ARBA" id="ARBA00041774"/>
    </source>
</evidence>
<dbReference type="PRINTS" id="PR00080">
    <property type="entry name" value="SDRFAMILY"/>
</dbReference>
<dbReference type="GO" id="GO:0003858">
    <property type="term" value="F:3-hydroxybutyrate dehydrogenase activity"/>
    <property type="evidence" value="ECO:0007669"/>
    <property type="project" value="UniProtKB-EC"/>
</dbReference>
<reference evidence="18" key="2">
    <citation type="submission" date="2025-08" db="UniProtKB">
        <authorList>
            <consortium name="Ensembl"/>
        </authorList>
    </citation>
    <scope>IDENTIFICATION</scope>
</reference>
<keyword evidence="6" id="KW-0999">Mitochondrion inner membrane</keyword>
<dbReference type="Gene3D" id="3.40.50.720">
    <property type="entry name" value="NAD(P)-binding Rossmann-like Domain"/>
    <property type="match status" value="1"/>
</dbReference>
<evidence type="ECO:0000256" key="17">
    <source>
        <dbReference type="RuleBase" id="RU000363"/>
    </source>
</evidence>
<evidence type="ECO:0000256" key="16">
    <source>
        <dbReference type="ARBA" id="ARBA00049550"/>
    </source>
</evidence>
<name>A0A4X2M3F1_VOMUR</name>
<comment type="subcellular location">
    <subcellularLocation>
        <location evidence="1">Mitochondrion inner membrane</location>
    </subcellularLocation>
    <subcellularLocation>
        <location evidence="2">Mitochondrion matrix</location>
    </subcellularLocation>
</comment>
<evidence type="ECO:0000256" key="5">
    <source>
        <dbReference type="ARBA" id="ARBA00022533"/>
    </source>
</evidence>
<proteinExistence type="inferred from homology"/>
<keyword evidence="19" id="KW-1185">Reference proteome</keyword>
<dbReference type="Ensembl" id="ENSVURT00010035086.1">
    <property type="protein sequence ID" value="ENSVURP00010030813.1"/>
    <property type="gene ID" value="ENSVURG00010023566.1"/>
</dbReference>
<comment type="subunit">
    <text evidence="4">Homotetramer.</text>
</comment>
<keyword evidence="11" id="KW-0496">Mitochondrion</keyword>
<dbReference type="SUPFAM" id="SSF51735">
    <property type="entry name" value="NAD(P)-binding Rossmann-fold domains"/>
    <property type="match status" value="1"/>
</dbReference>
<dbReference type="STRING" id="29139.ENSVURP00010030813"/>
<keyword evidence="8" id="KW-0560">Oxidoreductase</keyword>
<gene>
    <name evidence="18" type="primary">BDH1</name>
</gene>
<evidence type="ECO:0000313" key="18">
    <source>
        <dbReference type="Ensembl" id="ENSVURP00010030813.1"/>
    </source>
</evidence>